<dbReference type="EMBL" id="MHLC01000012">
    <property type="protein sequence ID" value="OGZ01387.1"/>
    <property type="molecule type" value="Genomic_DNA"/>
</dbReference>
<dbReference type="AlphaFoldDB" id="A0A1G2CJG3"/>
<reference evidence="2 3" key="1">
    <citation type="journal article" date="2016" name="Nat. Commun.">
        <title>Thousands of microbial genomes shed light on interconnected biogeochemical processes in an aquifer system.</title>
        <authorList>
            <person name="Anantharaman K."/>
            <person name="Brown C.T."/>
            <person name="Hug L.A."/>
            <person name="Sharon I."/>
            <person name="Castelle C.J."/>
            <person name="Probst A.J."/>
            <person name="Thomas B.C."/>
            <person name="Singh A."/>
            <person name="Wilkins M.J."/>
            <person name="Karaoz U."/>
            <person name="Brodie E.L."/>
            <person name="Williams K.H."/>
            <person name="Hubbard S.S."/>
            <person name="Banfield J.F."/>
        </authorList>
    </citation>
    <scope>NUCLEOTIDE SEQUENCE [LARGE SCALE GENOMIC DNA]</scope>
</reference>
<protein>
    <recommendedName>
        <fullName evidence="4">DUF3185 domain-containing protein</fullName>
    </recommendedName>
</protein>
<gene>
    <name evidence="2" type="ORF">A3A43_01180</name>
</gene>
<evidence type="ECO:0000313" key="2">
    <source>
        <dbReference type="EMBL" id="OGZ01387.1"/>
    </source>
</evidence>
<evidence type="ECO:0008006" key="4">
    <source>
        <dbReference type="Google" id="ProtNLM"/>
    </source>
</evidence>
<evidence type="ECO:0000256" key="1">
    <source>
        <dbReference type="SAM" id="Phobius"/>
    </source>
</evidence>
<sequence length="71" mass="7081">MRKIGILVAALGFVLALAIAGRSDRDDFAVAHGDRAVEVMPLGTIVVGGAIGAALVILGSALAVAGRRRGS</sequence>
<accession>A0A1G2CJG3</accession>
<keyword evidence="1" id="KW-0472">Membrane</keyword>
<organism evidence="2 3">
    <name type="scientific">Candidatus Liptonbacteria bacterium RIFCSPLOWO2_01_FULL_56_20</name>
    <dbReference type="NCBI Taxonomy" id="1798652"/>
    <lineage>
        <taxon>Bacteria</taxon>
        <taxon>Candidatus Liptoniibacteriota</taxon>
    </lineage>
</organism>
<keyword evidence="1" id="KW-0812">Transmembrane</keyword>
<keyword evidence="1" id="KW-1133">Transmembrane helix</keyword>
<dbReference type="STRING" id="1798652.A3A43_01180"/>
<comment type="caution">
    <text evidence="2">The sequence shown here is derived from an EMBL/GenBank/DDBJ whole genome shotgun (WGS) entry which is preliminary data.</text>
</comment>
<name>A0A1G2CJG3_9BACT</name>
<dbReference type="Proteomes" id="UP000178495">
    <property type="component" value="Unassembled WGS sequence"/>
</dbReference>
<proteinExistence type="predicted"/>
<evidence type="ECO:0000313" key="3">
    <source>
        <dbReference type="Proteomes" id="UP000178495"/>
    </source>
</evidence>
<feature type="transmembrane region" description="Helical" evidence="1">
    <location>
        <begin position="44"/>
        <end position="65"/>
    </location>
</feature>